<dbReference type="GO" id="GO:0005975">
    <property type="term" value="P:carbohydrate metabolic process"/>
    <property type="evidence" value="ECO:0007669"/>
    <property type="project" value="InterPro"/>
</dbReference>
<keyword evidence="2" id="KW-1185">Reference proteome</keyword>
<dbReference type="PANTHER" id="PTHR47791">
    <property type="entry name" value="MEIOTICALLY UP-REGULATED GENE 191 PROTEIN"/>
    <property type="match status" value="1"/>
</dbReference>
<dbReference type="Pfam" id="PF03663">
    <property type="entry name" value="Glyco_hydro_76"/>
    <property type="match status" value="1"/>
</dbReference>
<dbReference type="Gene3D" id="1.50.10.20">
    <property type="match status" value="1"/>
</dbReference>
<dbReference type="SUPFAM" id="SSF48208">
    <property type="entry name" value="Six-hairpin glycosidases"/>
    <property type="match status" value="1"/>
</dbReference>
<reference evidence="1" key="1">
    <citation type="submission" date="2020-06" db="EMBL/GenBank/DDBJ databases">
        <title>WGS assembly of Ceratodon purpureus strain R40.</title>
        <authorList>
            <person name="Carey S.B."/>
            <person name="Jenkins J."/>
            <person name="Shu S."/>
            <person name="Lovell J.T."/>
            <person name="Sreedasyam A."/>
            <person name="Maumus F."/>
            <person name="Tiley G.P."/>
            <person name="Fernandez-Pozo N."/>
            <person name="Barry K."/>
            <person name="Chen C."/>
            <person name="Wang M."/>
            <person name="Lipzen A."/>
            <person name="Daum C."/>
            <person name="Saski C.A."/>
            <person name="Payton A.C."/>
            <person name="Mcbreen J.C."/>
            <person name="Conrad R.E."/>
            <person name="Kollar L.M."/>
            <person name="Olsson S."/>
            <person name="Huttunen S."/>
            <person name="Landis J.B."/>
            <person name="Wickett N.J."/>
            <person name="Johnson M.G."/>
            <person name="Rensing S.A."/>
            <person name="Grimwood J."/>
            <person name="Schmutz J."/>
            <person name="Mcdaniel S.F."/>
        </authorList>
    </citation>
    <scope>NUCLEOTIDE SEQUENCE</scope>
    <source>
        <strain evidence="1">R40</strain>
    </source>
</reference>
<dbReference type="InterPro" id="IPR008928">
    <property type="entry name" value="6-hairpin_glycosidase_sf"/>
</dbReference>
<dbReference type="EMBL" id="CM026423">
    <property type="protein sequence ID" value="KAG0585052.1"/>
    <property type="molecule type" value="Genomic_DNA"/>
</dbReference>
<dbReference type="PANTHER" id="PTHR47791:SF3">
    <property type="entry name" value="MEIOTICALLY UP-REGULATED GENE 191 PROTEIN"/>
    <property type="match status" value="1"/>
</dbReference>
<dbReference type="Proteomes" id="UP000822688">
    <property type="component" value="Chromosome 3"/>
</dbReference>
<proteinExistence type="predicted"/>
<protein>
    <recommendedName>
        <fullName evidence="3">Glycoside hydrolase family 76 protein</fullName>
    </recommendedName>
</protein>
<dbReference type="InterPro" id="IPR005198">
    <property type="entry name" value="Glyco_hydro_76"/>
</dbReference>
<evidence type="ECO:0000313" key="1">
    <source>
        <dbReference type="EMBL" id="KAG0585052.1"/>
    </source>
</evidence>
<organism evidence="1 2">
    <name type="scientific">Ceratodon purpureus</name>
    <name type="common">Fire moss</name>
    <name type="synonym">Dicranum purpureum</name>
    <dbReference type="NCBI Taxonomy" id="3225"/>
    <lineage>
        <taxon>Eukaryota</taxon>
        <taxon>Viridiplantae</taxon>
        <taxon>Streptophyta</taxon>
        <taxon>Embryophyta</taxon>
        <taxon>Bryophyta</taxon>
        <taxon>Bryophytina</taxon>
        <taxon>Bryopsida</taxon>
        <taxon>Dicranidae</taxon>
        <taxon>Pseudoditrichales</taxon>
        <taxon>Ditrichaceae</taxon>
        <taxon>Ceratodon</taxon>
    </lineage>
</organism>
<gene>
    <name evidence="1" type="ORF">KC19_3G253900</name>
</gene>
<evidence type="ECO:0000313" key="2">
    <source>
        <dbReference type="Proteomes" id="UP000822688"/>
    </source>
</evidence>
<dbReference type="InterPro" id="IPR053169">
    <property type="entry name" value="MUG_Protein"/>
</dbReference>
<sequence length="355" mass="40049">MGFSEESKNAAIEAYNNAFYVAADHRGYYCVSTKDRGEPKRYAKFWSTCEQIEALEDACQRSSPKGAIYKGMIPELVNGLNHFVSGTSDWHTWNNFNDDIMWGVIALVRAYELTGRSNKGFLDQAQIQFNEVWKRGFDMELGGGLWWKFNDSTKTKNACVNFPAIIAAMHLARNTENTGFLSQAEQLWSWSRRNLYNEKTGQVSDHKASDGKLDTKPYTYNQGTFIGAAYLLYLHTRTKDPARATSYLDDCKLASSFTMERLTTKSGGVGILDNNEVSGDDGPGFKGIFARWCSVYAKETNNVRIKEWLTANANMAWKNRNHVTNLMGTKWQDPTPKDLTSWECSSGLSITQNAP</sequence>
<dbReference type="AlphaFoldDB" id="A0A8T0IPD3"/>
<evidence type="ECO:0008006" key="3">
    <source>
        <dbReference type="Google" id="ProtNLM"/>
    </source>
</evidence>
<accession>A0A8T0IPD3</accession>
<name>A0A8T0IPD3_CERPU</name>
<comment type="caution">
    <text evidence="1">The sequence shown here is derived from an EMBL/GenBank/DDBJ whole genome shotgun (WGS) entry which is preliminary data.</text>
</comment>